<dbReference type="Proteomes" id="UP000297890">
    <property type="component" value="Unassembled WGS sequence"/>
</dbReference>
<accession>A0A4Z0FDN8</accession>
<organism evidence="3 4">
    <name type="scientific">Candidatus Macondimonas diazotrophica</name>
    <dbReference type="NCBI Taxonomy" id="2305248"/>
    <lineage>
        <taxon>Bacteria</taxon>
        <taxon>Pseudomonadati</taxon>
        <taxon>Pseudomonadota</taxon>
        <taxon>Gammaproteobacteria</taxon>
        <taxon>Chromatiales</taxon>
        <taxon>Ectothiorhodospiraceae</taxon>
        <taxon>Candidatus Macondimonas</taxon>
    </lineage>
</organism>
<dbReference type="EMBL" id="SRIO01000001">
    <property type="protein sequence ID" value="TFZ83987.1"/>
    <property type="molecule type" value="Genomic_DNA"/>
</dbReference>
<comment type="caution">
    <text evidence="3">The sequence shown here is derived from an EMBL/GenBank/DDBJ whole genome shotgun (WGS) entry which is preliminary data.</text>
</comment>
<dbReference type="AlphaFoldDB" id="A0A4Z0FDN8"/>
<feature type="transmembrane region" description="Helical" evidence="2">
    <location>
        <begin position="26"/>
        <end position="47"/>
    </location>
</feature>
<feature type="coiled-coil region" evidence="1">
    <location>
        <begin position="81"/>
        <end position="108"/>
    </location>
</feature>
<evidence type="ECO:0000313" key="3">
    <source>
        <dbReference type="EMBL" id="TFZ83987.1"/>
    </source>
</evidence>
<name>A0A4Z0FDN8_9GAMM</name>
<reference evidence="3 4" key="1">
    <citation type="journal article" date="2019" name="ISME J.">
        <title>Candidatus Macondimonas diazotrophica, a novel gammaproteobacterial genus dominating crude-oil-contaminated coastal sediments.</title>
        <authorList>
            <person name="Karthikeyan S."/>
            <person name="Konstantinidis K."/>
        </authorList>
    </citation>
    <scope>NUCLEOTIDE SEQUENCE [LARGE SCALE GENOMIC DNA]</scope>
    <source>
        <strain evidence="3 4">KTK01</strain>
    </source>
</reference>
<keyword evidence="4" id="KW-1185">Reference proteome</keyword>
<sequence>MSEPAPMVSPPTGAEPVRRPSRIWAFLVRLIRLAILFGMIVAIALLWQQVDDINSIRAAFGDRLDEVRTRLAETRAAQMPATELERRLTVLQTELDSTQEQARATARQVEPVLELLRQGRPAWYRAEALYLMQMANQALQLRGDAPAALRALWLADKNLEVLGDPRFLPVRETLAREMAMLRALPTVDVPGISLQLSTLAAGVEQWPLRHHVPSHWAANPPQAEQASRPAELWGQFLAAMRQLIEIRRNEEPIAALVSPELERLQRLHTILQLQAARLALLQRDADTFRRELDSALGSLSTYFDVADPEVRSAREQLEALREMPIDPKRPDLSGSLAQLRTLEAEMVMP</sequence>
<dbReference type="Pfam" id="PF04375">
    <property type="entry name" value="HemX"/>
    <property type="match status" value="1"/>
</dbReference>
<keyword evidence="2" id="KW-1133">Transmembrane helix</keyword>
<dbReference type="OrthoDB" id="5739852at2"/>
<evidence type="ECO:0000256" key="1">
    <source>
        <dbReference type="SAM" id="Coils"/>
    </source>
</evidence>
<evidence type="ECO:0008006" key="5">
    <source>
        <dbReference type="Google" id="ProtNLM"/>
    </source>
</evidence>
<keyword evidence="1" id="KW-0175">Coiled coil</keyword>
<evidence type="ECO:0000256" key="2">
    <source>
        <dbReference type="SAM" id="Phobius"/>
    </source>
</evidence>
<dbReference type="RefSeq" id="WP_135280346.1">
    <property type="nucleotide sequence ID" value="NZ_SRIO01000001.1"/>
</dbReference>
<dbReference type="InterPro" id="IPR007470">
    <property type="entry name" value="HemX"/>
</dbReference>
<dbReference type="PANTHER" id="PTHR38043:SF1">
    <property type="entry name" value="PROTEIN HEMX"/>
    <property type="match status" value="1"/>
</dbReference>
<dbReference type="PANTHER" id="PTHR38043">
    <property type="entry name" value="PROTEIN HEMX"/>
    <property type="match status" value="1"/>
</dbReference>
<gene>
    <name evidence="3" type="ORF">E4680_00095</name>
</gene>
<protein>
    <recommendedName>
        <fullName evidence="5">Heme biosynthesis operon protein HemX</fullName>
    </recommendedName>
</protein>
<keyword evidence="2" id="KW-0472">Membrane</keyword>
<keyword evidence="2" id="KW-0812">Transmembrane</keyword>
<proteinExistence type="predicted"/>
<evidence type="ECO:0000313" key="4">
    <source>
        <dbReference type="Proteomes" id="UP000297890"/>
    </source>
</evidence>